<accession>A0A514LFV9</accession>
<comment type="catalytic activity">
    <reaction evidence="12">
        <text>2 a 1,2-diacyl-sn-glycero-3-phospho-(1'-sn-glycerol) = a cardiolipin + glycerol</text>
        <dbReference type="Rhea" id="RHEA:31451"/>
        <dbReference type="ChEBI" id="CHEBI:17754"/>
        <dbReference type="ChEBI" id="CHEBI:62237"/>
        <dbReference type="ChEBI" id="CHEBI:64716"/>
    </reaction>
</comment>
<dbReference type="SUPFAM" id="SSF56024">
    <property type="entry name" value="Phospholipase D/nuclease"/>
    <property type="match status" value="2"/>
</dbReference>
<dbReference type="InterPro" id="IPR027379">
    <property type="entry name" value="CLS_N"/>
</dbReference>
<evidence type="ECO:0000256" key="10">
    <source>
        <dbReference type="ARBA" id="ARBA00023209"/>
    </source>
</evidence>
<reference evidence="16" key="1">
    <citation type="submission" date="2019-01" db="EMBL/GenBank/DDBJ databases">
        <title>Genomic analysis of Salicibibacter sp. NKC3-5.</title>
        <authorList>
            <person name="Oh Y.J."/>
        </authorList>
    </citation>
    <scope>NUCLEOTIDE SEQUENCE [LARGE SCALE GENOMIC DNA]</scope>
    <source>
        <strain evidence="16">NKC3-5</strain>
    </source>
</reference>
<keyword evidence="10 12" id="KW-0594">Phospholipid biosynthesis</keyword>
<dbReference type="Gene3D" id="3.30.870.10">
    <property type="entry name" value="Endonuclease Chain A"/>
    <property type="match status" value="2"/>
</dbReference>
<dbReference type="HAMAP" id="MF_01916">
    <property type="entry name" value="Cardiolipin_synth_Cls"/>
    <property type="match status" value="1"/>
</dbReference>
<feature type="domain" description="PLD phosphodiesterase" evidence="14">
    <location>
        <begin position="272"/>
        <end position="299"/>
    </location>
</feature>
<feature type="active site" evidence="12">
    <location>
        <position position="279"/>
    </location>
</feature>
<keyword evidence="5 12" id="KW-0812">Transmembrane</keyword>
<dbReference type="CDD" id="cd09112">
    <property type="entry name" value="PLDc_CLS_2"/>
    <property type="match status" value="1"/>
</dbReference>
<dbReference type="KEGG" id="sale:EPH95_05670"/>
<feature type="active site" evidence="12">
    <location>
        <position position="458"/>
    </location>
</feature>
<dbReference type="AlphaFoldDB" id="A0A514LFV9"/>
<dbReference type="InterPro" id="IPR030874">
    <property type="entry name" value="Cardiolipin_synth_Firmi"/>
</dbReference>
<feature type="active site" evidence="12">
    <location>
        <position position="284"/>
    </location>
</feature>
<dbReference type="EC" id="2.7.8.-" evidence="12 13"/>
<evidence type="ECO:0000313" key="15">
    <source>
        <dbReference type="EMBL" id="QDI90728.1"/>
    </source>
</evidence>
<dbReference type="Pfam" id="PF13396">
    <property type="entry name" value="PLDc_N"/>
    <property type="match status" value="1"/>
</dbReference>
<dbReference type="GO" id="GO:0032049">
    <property type="term" value="P:cardiolipin biosynthetic process"/>
    <property type="evidence" value="ECO:0007669"/>
    <property type="project" value="UniProtKB-UniRule"/>
</dbReference>
<dbReference type="PROSITE" id="PS50035">
    <property type="entry name" value="PLD"/>
    <property type="match status" value="2"/>
</dbReference>
<dbReference type="CDD" id="cd09110">
    <property type="entry name" value="PLDc_CLS_1"/>
    <property type="match status" value="1"/>
</dbReference>
<dbReference type="GO" id="GO:0005886">
    <property type="term" value="C:plasma membrane"/>
    <property type="evidence" value="ECO:0007669"/>
    <property type="project" value="UniProtKB-SubCell"/>
</dbReference>
<evidence type="ECO:0000256" key="3">
    <source>
        <dbReference type="ARBA" id="ARBA00022516"/>
    </source>
</evidence>
<evidence type="ECO:0000256" key="13">
    <source>
        <dbReference type="NCBIfam" id="TIGR04265"/>
    </source>
</evidence>
<keyword evidence="9 12" id="KW-0472">Membrane</keyword>
<feature type="transmembrane region" description="Helical" evidence="12">
    <location>
        <begin position="94"/>
        <end position="112"/>
    </location>
</feature>
<feature type="active site" evidence="12">
    <location>
        <position position="456"/>
    </location>
</feature>
<dbReference type="Pfam" id="PF13091">
    <property type="entry name" value="PLDc_2"/>
    <property type="match status" value="2"/>
</dbReference>
<evidence type="ECO:0000313" key="16">
    <source>
        <dbReference type="Proteomes" id="UP000319756"/>
    </source>
</evidence>
<comment type="function">
    <text evidence="12">Catalyzes the reversible phosphatidyl group transfer from one phosphatidylglycerol molecule to another to form cardiolipin (CL) (diphosphatidylglycerol) and glycerol.</text>
</comment>
<evidence type="ECO:0000256" key="4">
    <source>
        <dbReference type="ARBA" id="ARBA00022679"/>
    </source>
</evidence>
<keyword evidence="11 12" id="KW-1208">Phospholipid metabolism</keyword>
<name>A0A514LFV9_9BACI</name>
<keyword evidence="16" id="KW-1185">Reference proteome</keyword>
<keyword evidence="3 12" id="KW-0444">Lipid biosynthesis</keyword>
<dbReference type="SMART" id="SM00155">
    <property type="entry name" value="PLDc"/>
    <property type="match status" value="2"/>
</dbReference>
<keyword evidence="8 12" id="KW-0443">Lipid metabolism</keyword>
<comment type="similarity">
    <text evidence="12">Belongs to the phospholipase D family. Cardiolipin synthase subfamily.</text>
</comment>
<evidence type="ECO:0000256" key="1">
    <source>
        <dbReference type="ARBA" id="ARBA00004651"/>
    </source>
</evidence>
<dbReference type="GO" id="GO:0008808">
    <property type="term" value="F:cardiolipin synthase activity"/>
    <property type="evidence" value="ECO:0007669"/>
    <property type="project" value="UniProtKB-UniRule"/>
</dbReference>
<protein>
    <recommendedName>
        <fullName evidence="12 13">Cardiolipin synthase</fullName>
        <shortName evidence="12">CL synthase</shortName>
        <ecNumber evidence="12 13">2.7.8.-</ecNumber>
    </recommendedName>
</protein>
<feature type="active site" evidence="12">
    <location>
        <position position="463"/>
    </location>
</feature>
<evidence type="ECO:0000256" key="8">
    <source>
        <dbReference type="ARBA" id="ARBA00023098"/>
    </source>
</evidence>
<dbReference type="PANTHER" id="PTHR21248">
    <property type="entry name" value="CARDIOLIPIN SYNTHASE"/>
    <property type="match status" value="1"/>
</dbReference>
<organism evidence="15 16">
    <name type="scientific">Salicibibacter halophilus</name>
    <dbReference type="NCBI Taxonomy" id="2502791"/>
    <lineage>
        <taxon>Bacteria</taxon>
        <taxon>Bacillati</taxon>
        <taxon>Bacillota</taxon>
        <taxon>Bacilli</taxon>
        <taxon>Bacillales</taxon>
        <taxon>Bacillaceae</taxon>
        <taxon>Salicibibacter</taxon>
    </lineage>
</organism>
<evidence type="ECO:0000256" key="6">
    <source>
        <dbReference type="ARBA" id="ARBA00022737"/>
    </source>
</evidence>
<dbReference type="Proteomes" id="UP000319756">
    <property type="component" value="Chromosome"/>
</dbReference>
<proteinExistence type="inferred from homology"/>
<evidence type="ECO:0000259" key="14">
    <source>
        <dbReference type="PROSITE" id="PS50035"/>
    </source>
</evidence>
<comment type="subcellular location">
    <subcellularLocation>
        <location evidence="1 12">Cell membrane</location>
        <topology evidence="1 12">Multi-pass membrane protein</topology>
    </subcellularLocation>
</comment>
<dbReference type="EMBL" id="CP035485">
    <property type="protein sequence ID" value="QDI90728.1"/>
    <property type="molecule type" value="Genomic_DNA"/>
</dbReference>
<evidence type="ECO:0000256" key="5">
    <source>
        <dbReference type="ARBA" id="ARBA00022692"/>
    </source>
</evidence>
<evidence type="ECO:0000256" key="2">
    <source>
        <dbReference type="ARBA" id="ARBA00022475"/>
    </source>
</evidence>
<dbReference type="NCBIfam" id="TIGR04265">
    <property type="entry name" value="bac_cardiolipin"/>
    <property type="match status" value="1"/>
</dbReference>
<evidence type="ECO:0000256" key="11">
    <source>
        <dbReference type="ARBA" id="ARBA00023264"/>
    </source>
</evidence>
<keyword evidence="7 12" id="KW-1133">Transmembrane helix</keyword>
<evidence type="ECO:0000256" key="7">
    <source>
        <dbReference type="ARBA" id="ARBA00022989"/>
    </source>
</evidence>
<keyword evidence="2 12" id="KW-1003">Cell membrane</keyword>
<evidence type="ECO:0000256" key="9">
    <source>
        <dbReference type="ARBA" id="ARBA00023136"/>
    </source>
</evidence>
<dbReference type="InterPro" id="IPR025202">
    <property type="entry name" value="PLD-like_dom"/>
</dbReference>
<feature type="transmembrane region" description="Helical" evidence="12">
    <location>
        <begin position="64"/>
        <end position="82"/>
    </location>
</feature>
<dbReference type="PANTHER" id="PTHR21248:SF22">
    <property type="entry name" value="PHOSPHOLIPASE D"/>
    <property type="match status" value="1"/>
</dbReference>
<keyword evidence="6" id="KW-0677">Repeat</keyword>
<feature type="domain" description="PLD phosphodiesterase" evidence="14">
    <location>
        <begin position="451"/>
        <end position="478"/>
    </location>
</feature>
<sequence length="538" mass="61960">MRTEDCPAFSSYASFRSKHNIPSLAQQLPAAKYSDSPFPLSLNGKFRGDSFSEREDAFMSWTELLILSILILNIFLGFIIIFRERKSAQATWAWLMVLLFLPVIGLIFYFIFGRELRNNPWNENALFKTNALLHHQREAFAEQTLTQDTPGFEGVESLIYMHLTHSYAPLTYAQSVDLLTDGKEKFGALFADLRSAREYIHLQYFSIDPDDLGGSFIRLLTEKAEQGVEVMLIADGLGSYKLTNRYLNEYLKAGGRVRRFFPPRSMFSYGSLNHRNHRKLGVIDGDIAYMGGFNIGDKYTSDNNKLGYWRDSHLRITGSAVHHLHDQFISDWNKGRKFTSSDLHDYLVPASSSLRRGVPMQIVASGPGLEQNQVKNGFVRMIQKAKHYIYIQTPYFIPDLGLFDNLRVAILSGIDVRIMIPNKPDHPFIYWATYFYIGELIKTGATVYIYDRGFLHSKTMVVDDQVSTLGTTNMDERSVSLNFEVNTFMYDEAMALRMKKTFQHDLNHCHELTLDMYEQRSNWIRMKENFSQLLSPLL</sequence>
<gene>
    <name evidence="15" type="primary">cls</name>
    <name evidence="15" type="ORF">EPH95_05670</name>
</gene>
<dbReference type="InterPro" id="IPR001736">
    <property type="entry name" value="PLipase_D/transphosphatidylase"/>
</dbReference>
<dbReference type="InterPro" id="IPR022924">
    <property type="entry name" value="Cardiolipin_synthase"/>
</dbReference>
<evidence type="ECO:0000256" key="12">
    <source>
        <dbReference type="HAMAP-Rule" id="MF_01916"/>
    </source>
</evidence>
<keyword evidence="4 12" id="KW-0808">Transferase</keyword>
<feature type="active site" evidence="12">
    <location>
        <position position="277"/>
    </location>
</feature>